<proteinExistence type="predicted"/>
<name>A0A1B8PVM5_MORLA</name>
<dbReference type="AlphaFoldDB" id="A0A1B8PVM5"/>
<evidence type="ECO:0000313" key="1">
    <source>
        <dbReference type="EMBL" id="OBX59514.1"/>
    </source>
</evidence>
<evidence type="ECO:0000313" key="2">
    <source>
        <dbReference type="Proteomes" id="UP000092607"/>
    </source>
</evidence>
<dbReference type="Proteomes" id="UP000092607">
    <property type="component" value="Unassembled WGS sequence"/>
</dbReference>
<dbReference type="RefSeq" id="WP_065256999.1">
    <property type="nucleotide sequence ID" value="NZ_JBPAGO010000001.1"/>
</dbReference>
<protein>
    <submittedName>
        <fullName evidence="1">Uncharacterized protein</fullName>
    </submittedName>
</protein>
<accession>A0A1B8PVM5</accession>
<sequence length="62" mass="7579">MVCPYKNDRDYHITNKGKCIGVFWDWLWYKWTLVKKAIFIIRACRGRITFSQKSIFFTKDKL</sequence>
<comment type="caution">
    <text evidence="1">The sequence shown here is derived from an EMBL/GenBank/DDBJ whole genome shotgun (WGS) entry which is preliminary data.</text>
</comment>
<reference evidence="1 2" key="1">
    <citation type="submission" date="2016-06" db="EMBL/GenBank/DDBJ databases">
        <title>Draft genome of Moraxella lacunata CCUG 57757A.</title>
        <authorList>
            <person name="Salva-Serra F."/>
            <person name="Engstrom-Jakobsson H."/>
            <person name="Thorell K."/>
            <person name="Gonzales-Siles L."/>
            <person name="Karlsson R."/>
            <person name="Boulund F."/>
            <person name="Engstrand L."/>
            <person name="Kristiansson E."/>
            <person name="Moore E."/>
        </authorList>
    </citation>
    <scope>NUCLEOTIDE SEQUENCE [LARGE SCALE GENOMIC DNA]</scope>
    <source>
        <strain evidence="1 2">CCUG 57757A</strain>
    </source>
</reference>
<gene>
    <name evidence="1" type="ORF">A9309_11285</name>
</gene>
<organism evidence="1 2">
    <name type="scientific">Moraxella lacunata</name>
    <dbReference type="NCBI Taxonomy" id="477"/>
    <lineage>
        <taxon>Bacteria</taxon>
        <taxon>Pseudomonadati</taxon>
        <taxon>Pseudomonadota</taxon>
        <taxon>Gammaproteobacteria</taxon>
        <taxon>Moraxellales</taxon>
        <taxon>Moraxellaceae</taxon>
        <taxon>Moraxella</taxon>
    </lineage>
</organism>
<dbReference type="EMBL" id="LZMS01000106">
    <property type="protein sequence ID" value="OBX59514.1"/>
    <property type="molecule type" value="Genomic_DNA"/>
</dbReference>